<dbReference type="PANTHER" id="PTHR15032">
    <property type="entry name" value="N-ACYL-PHOSPHATIDYLETHANOLAMINE-HYDROLYZING PHOSPHOLIPASE D"/>
    <property type="match status" value="1"/>
</dbReference>
<evidence type="ECO:0000256" key="2">
    <source>
        <dbReference type="ARBA" id="ARBA00012279"/>
    </source>
</evidence>
<comment type="catalytic activity">
    <reaction evidence="4">
        <text>N-(5Z,8Z,11Z,14Z-eicosatetraenoyl)-1,2-di-(9Z-octadecenoyl)-sn-glycero-3-phosphoethanolamine + H2O = N-(5Z,8Z,11Z,14Z-eicosatetraenoyl)-ethanolamine + 1,2-di-(9Z-octadecenoyl)-sn-glycero-3-phosphate + H(+)</text>
        <dbReference type="Rhea" id="RHEA:45528"/>
        <dbReference type="ChEBI" id="CHEBI:2700"/>
        <dbReference type="ChEBI" id="CHEBI:15377"/>
        <dbReference type="ChEBI" id="CHEBI:15378"/>
        <dbReference type="ChEBI" id="CHEBI:74546"/>
        <dbReference type="ChEBI" id="CHEBI:85277"/>
    </reaction>
    <physiologicalReaction direction="left-to-right" evidence="4">
        <dbReference type="Rhea" id="RHEA:45529"/>
    </physiologicalReaction>
</comment>
<comment type="similarity">
    <text evidence="1">Belongs to the NAPE-PLD family.</text>
</comment>
<evidence type="ECO:0000313" key="8">
    <source>
        <dbReference type="RefSeq" id="XP_005099391.1"/>
    </source>
</evidence>
<keyword evidence="3" id="KW-0595">Phospholipid degradation</keyword>
<name>A0ABM1VU21_APLCA</name>
<evidence type="ECO:0000313" key="6">
    <source>
        <dbReference type="Proteomes" id="UP000694888"/>
    </source>
</evidence>
<dbReference type="PANTHER" id="PTHR15032:SF4">
    <property type="entry name" value="N-ACYL-PHOSPHATIDYLETHANOLAMINE-HYDROLYZING PHOSPHOLIPASE D"/>
    <property type="match status" value="1"/>
</dbReference>
<dbReference type="RefSeq" id="XP_005099391.1">
    <property type="nucleotide sequence ID" value="XM_005099334.2"/>
</dbReference>
<feature type="domain" description="Metallo-beta-lactamase" evidence="5">
    <location>
        <begin position="99"/>
        <end position="300"/>
    </location>
</feature>
<dbReference type="Proteomes" id="UP000694888">
    <property type="component" value="Unplaced"/>
</dbReference>
<dbReference type="InterPro" id="IPR001279">
    <property type="entry name" value="Metallo-B-lactamas"/>
</dbReference>
<evidence type="ECO:0000256" key="3">
    <source>
        <dbReference type="ARBA" id="ARBA00022668"/>
    </source>
</evidence>
<dbReference type="Pfam" id="PF12706">
    <property type="entry name" value="Lactamase_B_2"/>
    <property type="match status" value="1"/>
</dbReference>
<dbReference type="Gene3D" id="3.60.15.10">
    <property type="entry name" value="Ribonuclease Z/Hydroxyacylglutathione hydrolase-like"/>
    <property type="match status" value="1"/>
</dbReference>
<dbReference type="SUPFAM" id="SSF56281">
    <property type="entry name" value="Metallo-hydrolase/oxidoreductase"/>
    <property type="match status" value="1"/>
</dbReference>
<organism evidence="6 9">
    <name type="scientific">Aplysia californica</name>
    <name type="common">California sea hare</name>
    <dbReference type="NCBI Taxonomy" id="6500"/>
    <lineage>
        <taxon>Eukaryota</taxon>
        <taxon>Metazoa</taxon>
        <taxon>Spiralia</taxon>
        <taxon>Lophotrochozoa</taxon>
        <taxon>Mollusca</taxon>
        <taxon>Gastropoda</taxon>
        <taxon>Heterobranchia</taxon>
        <taxon>Euthyneura</taxon>
        <taxon>Tectipleura</taxon>
        <taxon>Aplysiida</taxon>
        <taxon>Aplysioidea</taxon>
        <taxon>Aplysiidae</taxon>
        <taxon>Aplysia</taxon>
    </lineage>
</organism>
<dbReference type="RefSeq" id="XP_005099390.1">
    <property type="nucleotide sequence ID" value="XM_005099333.2"/>
</dbReference>
<dbReference type="RefSeq" id="XP_035825913.1">
    <property type="nucleotide sequence ID" value="XM_035970020.1"/>
</dbReference>
<keyword evidence="3" id="KW-0443">Lipid metabolism</keyword>
<evidence type="ECO:0000256" key="1">
    <source>
        <dbReference type="ARBA" id="ARBA00010127"/>
    </source>
</evidence>
<evidence type="ECO:0000313" key="7">
    <source>
        <dbReference type="RefSeq" id="XP_005099390.1"/>
    </source>
</evidence>
<evidence type="ECO:0000313" key="9">
    <source>
        <dbReference type="RefSeq" id="XP_035825913.1"/>
    </source>
</evidence>
<accession>A0ABM1VU21</accession>
<keyword evidence="3" id="KW-0442">Lipid degradation</keyword>
<dbReference type="EC" id="3.1.4.54" evidence="2"/>
<evidence type="ECO:0000259" key="5">
    <source>
        <dbReference type="Pfam" id="PF12706"/>
    </source>
</evidence>
<evidence type="ECO:0000256" key="4">
    <source>
        <dbReference type="ARBA" id="ARBA00048025"/>
    </source>
</evidence>
<gene>
    <name evidence="7 8 9" type="primary">LOC101848436</name>
</gene>
<dbReference type="InterPro" id="IPR024884">
    <property type="entry name" value="NAPE-PLD"/>
</dbReference>
<reference evidence="7 8" key="1">
    <citation type="submission" date="2025-05" db="UniProtKB">
        <authorList>
            <consortium name="RefSeq"/>
        </authorList>
    </citation>
    <scope>IDENTIFICATION</scope>
</reference>
<sequence>MAASSGHDSDSEEFSKPIFHNGRYQNPWNTWRKPTVGGLLKFIVTRKDRSGIPKKEVLDETLPVLKPDFSVFNSSPETGIRHLWIGHASSLLQFDGITVLTDPIFSERCSPTQWFGTKRFRPVPCTVEELPRVDCVVISHNHYDHLDYGTVSALNAKFGVGLQWFVPMGLKQWMSQSGCQNVVELSWWEEHVYPGPDGDVRFVCTPSQHWSKRTAIDDNKTLWASWCILGHKHKFHFVGDSGYCEAFKQIGKRYGPFHLSTIPIGAYCPRDFLSPQHVDPEHAVDIHVDLQSQTSIGIHWGTFKMLSCEHYLEPREKVKEELEKRGLSPTAFVTVSHGKIQVF</sequence>
<dbReference type="InterPro" id="IPR036866">
    <property type="entry name" value="RibonucZ/Hydroxyglut_hydro"/>
</dbReference>
<dbReference type="PIRSF" id="PIRSF038896">
    <property type="entry name" value="NAPE-PLD"/>
    <property type="match status" value="1"/>
</dbReference>
<keyword evidence="6" id="KW-1185">Reference proteome</keyword>
<dbReference type="GeneID" id="101848436"/>
<keyword evidence="3" id="KW-1208">Phospholipid metabolism</keyword>
<protein>
    <recommendedName>
        <fullName evidence="2">N-acetylphosphatidylethanolamine-hydrolyzing phospholipase D</fullName>
        <ecNumber evidence="2">3.1.4.54</ecNumber>
    </recommendedName>
</protein>
<proteinExistence type="inferred from homology"/>